<dbReference type="NCBIfam" id="NF005255">
    <property type="entry name" value="PRK06762.2-2"/>
    <property type="match status" value="1"/>
</dbReference>
<name>A0A139MXK1_STRCR</name>
<accession>A0A139MXK1</accession>
<dbReference type="STRING" id="45634.SCRDD08_02053"/>
<dbReference type="AlphaFoldDB" id="A0A139MXK1"/>
<dbReference type="RefSeq" id="WP_061423547.1">
    <property type="nucleotide sequence ID" value="NZ_KQ969065.1"/>
</dbReference>
<dbReference type="Gene3D" id="3.40.50.300">
    <property type="entry name" value="P-loop containing nucleotide triphosphate hydrolases"/>
    <property type="match status" value="1"/>
</dbReference>
<gene>
    <name evidence="1" type="ORF">SCRDD08_02053</name>
</gene>
<reference evidence="1 2" key="1">
    <citation type="submission" date="2016-01" db="EMBL/GenBank/DDBJ databases">
        <title>Highly variable Streptococcus oralis are common among viridans streptococci isolated from primates.</title>
        <authorList>
            <person name="Denapaite D."/>
            <person name="Rieger M."/>
            <person name="Koendgen S."/>
            <person name="Brueckner R."/>
            <person name="Ochigava I."/>
            <person name="Kappeler P."/>
            <person name="Maetz-Rensing K."/>
            <person name="Leendertz F."/>
            <person name="Hakenbeck R."/>
        </authorList>
    </citation>
    <scope>NUCLEOTIDE SEQUENCE [LARGE SCALE GENOMIC DNA]</scope>
    <source>
        <strain evidence="1 2">DD08</strain>
    </source>
</reference>
<sequence length="168" mass="19713">MAKLVIIRGNSGSGKSSLAGKLQTHYGRGTLLIAQDTVRRDMLKEKVEPGNLSIDLTETLARFGYEHDLLVLVEGFYETDIYGHMLERLRTLFSSQTLAYYYDLTFEETVRRHQTRAKQEEFTPADMKRWWKDRDFLGWEEESFFRNEDSLEAAFERIVRDLHHTKEG</sequence>
<dbReference type="InterPro" id="IPR027417">
    <property type="entry name" value="P-loop_NTPase"/>
</dbReference>
<dbReference type="SUPFAM" id="SSF52540">
    <property type="entry name" value="P-loop containing nucleoside triphosphate hydrolases"/>
    <property type="match status" value="1"/>
</dbReference>
<evidence type="ECO:0000313" key="1">
    <source>
        <dbReference type="EMBL" id="KXT68277.1"/>
    </source>
</evidence>
<organism evidence="1 2">
    <name type="scientific">Streptococcus cristatus</name>
    <dbReference type="NCBI Taxonomy" id="45634"/>
    <lineage>
        <taxon>Bacteria</taxon>
        <taxon>Bacillati</taxon>
        <taxon>Bacillota</taxon>
        <taxon>Bacilli</taxon>
        <taxon>Lactobacillales</taxon>
        <taxon>Streptococcaceae</taxon>
        <taxon>Streptococcus</taxon>
    </lineage>
</organism>
<dbReference type="PATRIC" id="fig|45634.12.peg.2136"/>
<evidence type="ECO:0000313" key="2">
    <source>
        <dbReference type="Proteomes" id="UP000070377"/>
    </source>
</evidence>
<proteinExistence type="predicted"/>
<comment type="caution">
    <text evidence="1">The sequence shown here is derived from an EMBL/GenBank/DDBJ whole genome shotgun (WGS) entry which is preliminary data.</text>
</comment>
<protein>
    <recommendedName>
        <fullName evidence="3">Kinase</fullName>
    </recommendedName>
</protein>
<dbReference type="Proteomes" id="UP000070377">
    <property type="component" value="Unassembled WGS sequence"/>
</dbReference>
<dbReference type="EMBL" id="LQRD01000078">
    <property type="protein sequence ID" value="KXT68277.1"/>
    <property type="molecule type" value="Genomic_DNA"/>
</dbReference>
<evidence type="ECO:0008006" key="3">
    <source>
        <dbReference type="Google" id="ProtNLM"/>
    </source>
</evidence>
<dbReference type="NCBIfam" id="NF005253">
    <property type="entry name" value="PRK06762.1-4"/>
    <property type="match status" value="1"/>
</dbReference>